<evidence type="ECO:0000256" key="1">
    <source>
        <dbReference type="SAM" id="MobiDB-lite"/>
    </source>
</evidence>
<dbReference type="HOGENOM" id="CLU_804101_0_0_1"/>
<dbReference type="AlphaFoldDB" id="C5M6C4"/>
<evidence type="ECO:0000313" key="2">
    <source>
        <dbReference type="EMBL" id="EER34544.1"/>
    </source>
</evidence>
<organism evidence="2 3">
    <name type="scientific">Candida tropicalis (strain ATCC MYA-3404 / T1)</name>
    <name type="common">Yeast</name>
    <dbReference type="NCBI Taxonomy" id="294747"/>
    <lineage>
        <taxon>Eukaryota</taxon>
        <taxon>Fungi</taxon>
        <taxon>Dikarya</taxon>
        <taxon>Ascomycota</taxon>
        <taxon>Saccharomycotina</taxon>
        <taxon>Pichiomycetes</taxon>
        <taxon>Debaryomycetaceae</taxon>
        <taxon>Candida/Lodderomyces clade</taxon>
        <taxon>Candida</taxon>
    </lineage>
</organism>
<feature type="region of interest" description="Disordered" evidence="1">
    <location>
        <begin position="62"/>
        <end position="105"/>
    </location>
</feature>
<dbReference type="KEGG" id="ctp:CTRG_01405"/>
<feature type="compositionally biased region" description="Basic residues" evidence="1">
    <location>
        <begin position="76"/>
        <end position="88"/>
    </location>
</feature>
<proteinExistence type="predicted"/>
<name>C5M6C4_CANTT</name>
<evidence type="ECO:0000313" key="3">
    <source>
        <dbReference type="Proteomes" id="UP000002037"/>
    </source>
</evidence>
<feature type="compositionally biased region" description="Basic and acidic residues" evidence="1">
    <location>
        <begin position="62"/>
        <end position="75"/>
    </location>
</feature>
<dbReference type="Proteomes" id="UP000002037">
    <property type="component" value="Unassembled WGS sequence"/>
</dbReference>
<dbReference type="RefSeq" id="XP_002547099.1">
    <property type="nucleotide sequence ID" value="XM_002547053.1"/>
</dbReference>
<feature type="compositionally biased region" description="Low complexity" evidence="1">
    <location>
        <begin position="92"/>
        <end position="101"/>
    </location>
</feature>
<accession>C5M6C4</accession>
<dbReference type="GeneID" id="8296466"/>
<keyword evidence="3" id="KW-1185">Reference proteome</keyword>
<reference evidence="2 3" key="1">
    <citation type="journal article" date="2009" name="Nature">
        <title>Evolution of pathogenicity and sexual reproduction in eight Candida genomes.</title>
        <authorList>
            <person name="Butler G."/>
            <person name="Rasmussen M.D."/>
            <person name="Lin M.F."/>
            <person name="Santos M.A."/>
            <person name="Sakthikumar S."/>
            <person name="Munro C.A."/>
            <person name="Rheinbay E."/>
            <person name="Grabherr M."/>
            <person name="Forche A."/>
            <person name="Reedy J.L."/>
            <person name="Agrafioti I."/>
            <person name="Arnaud M.B."/>
            <person name="Bates S."/>
            <person name="Brown A.J."/>
            <person name="Brunke S."/>
            <person name="Costanzo M.C."/>
            <person name="Fitzpatrick D.A."/>
            <person name="de Groot P.W."/>
            <person name="Harris D."/>
            <person name="Hoyer L.L."/>
            <person name="Hube B."/>
            <person name="Klis F.M."/>
            <person name="Kodira C."/>
            <person name="Lennard N."/>
            <person name="Logue M.E."/>
            <person name="Martin R."/>
            <person name="Neiman A.M."/>
            <person name="Nikolaou E."/>
            <person name="Quail M.A."/>
            <person name="Quinn J."/>
            <person name="Santos M.C."/>
            <person name="Schmitzberger F.F."/>
            <person name="Sherlock G."/>
            <person name="Shah P."/>
            <person name="Silverstein K.A."/>
            <person name="Skrzypek M.S."/>
            <person name="Soll D."/>
            <person name="Staggs R."/>
            <person name="Stansfield I."/>
            <person name="Stumpf M.P."/>
            <person name="Sudbery P.E."/>
            <person name="Srikantha T."/>
            <person name="Zeng Q."/>
            <person name="Berman J."/>
            <person name="Berriman M."/>
            <person name="Heitman J."/>
            <person name="Gow N.A."/>
            <person name="Lorenz M.C."/>
            <person name="Birren B.W."/>
            <person name="Kellis M."/>
            <person name="Cuomo C.A."/>
        </authorList>
    </citation>
    <scope>NUCLEOTIDE SEQUENCE [LARGE SCALE GENOMIC DNA]</scope>
    <source>
        <strain evidence="3">ATCC MYA-3404 / T1</strain>
    </source>
</reference>
<dbReference type="VEuPathDB" id="FungiDB:CTRG_01405"/>
<gene>
    <name evidence="2" type="ORF">CTRG_01405</name>
</gene>
<protein>
    <submittedName>
        <fullName evidence="2">Uncharacterized protein</fullName>
    </submittedName>
</protein>
<dbReference type="EMBL" id="GG692396">
    <property type="protein sequence ID" value="EER34544.1"/>
    <property type="molecule type" value="Genomic_DNA"/>
</dbReference>
<sequence>MNMAHVINQTNSIMTGEMSRDEMAHELNITSDDIAKIKEIVTKYIQYPEFRTILIKTLDDFEPGKEEEPKNESKLKPKNKHTKKKKKEIHQLSKTTNNNLNNKDDDKLEKIDEEIKSEIDANIIEEKRINKELNIFFKELIFYEKQAEKAIENSCSFALLPTISPLKDDFIIRGNHDKKRVFKLIQIQEYFIQIGVPFKRWPYIISDYLIGEDLENNYQLLISEKLKTGELLEWKEIAEMFIKTTNLNKTNRQLWIKLVGNKPKPGQKVVEYLDKSLEILILTVNFKNRDKPIRNIILGHLERFFESKLNQDESIFEEKDISLFFIKLRELFQYDKFPLHSEKHK</sequence>